<feature type="compositionally biased region" description="Basic residues" evidence="1">
    <location>
        <begin position="214"/>
        <end position="226"/>
    </location>
</feature>
<proteinExistence type="predicted"/>
<gene>
    <name evidence="2" type="ORF">EV356DRAFT_496792</name>
</gene>
<feature type="compositionally biased region" description="Low complexity" evidence="1">
    <location>
        <begin position="649"/>
        <end position="664"/>
    </location>
</feature>
<evidence type="ECO:0000256" key="1">
    <source>
        <dbReference type="SAM" id="MobiDB-lite"/>
    </source>
</evidence>
<accession>A0A6A6HI62</accession>
<evidence type="ECO:0000313" key="2">
    <source>
        <dbReference type="EMBL" id="KAF2237223.1"/>
    </source>
</evidence>
<dbReference type="AlphaFoldDB" id="A0A6A6HI62"/>
<feature type="region of interest" description="Disordered" evidence="1">
    <location>
        <begin position="399"/>
        <end position="496"/>
    </location>
</feature>
<feature type="region of interest" description="Disordered" evidence="1">
    <location>
        <begin position="195"/>
        <end position="274"/>
    </location>
</feature>
<dbReference type="EMBL" id="ML991781">
    <property type="protein sequence ID" value="KAF2237223.1"/>
    <property type="molecule type" value="Genomic_DNA"/>
</dbReference>
<protein>
    <submittedName>
        <fullName evidence="2">Uncharacterized protein</fullName>
    </submittedName>
</protein>
<name>A0A6A6HI62_VIRVR</name>
<feature type="region of interest" description="Disordered" evidence="1">
    <location>
        <begin position="649"/>
        <end position="694"/>
    </location>
</feature>
<sequence>MLHPSSRGLPYARAFAGPFSRPNTCRPGANVLRYHQLPRPSQDHRCPAHVPRHHHSTGQDQDHRRATPSDDVVVRLGPALLLAARGSYPGPSRRRGLGDTGLDAIGCGLALDFVTIGCELAALDIYRRAATNLSGIPLDLVRQYLRNRQLEHRFQRQVLGLEMELELQFLRHVDKENSLQLTIDLLRETRKRCRQLRTKAKTAKPMAKADGRPWRRSKQLLARHRKVEPAKPGAERIAAEEKPVEPVEHDAPGSPSTGGPSNAEPEREPLPGKKSFIPVCPSLVRIANMFVVSEVPVAALEKEEKRSRSARPGREIRKFIPLNIITSYHPLLIHPSPSSRRTHPAAPRQAGAVGYGLQQARPGRYEGSTGRAAHPALVPSRLAAPKAIGFGDGLQQVRPGRCEGSAGRGALPAGSPRPVAAPEAHDFRDAAEQARPGSYESSTGRPALPAGTTRGLAAAQATGSGDGREQTRPGRCCTKGSAGSSAHPAAGSPSRRVAAPKAIGFGDGCEQTRPGRCCTTSSSAGRSAHPAGSTRRLAPADPSAGCGNGRKQVRTGRCIIRSAGRPARPASGGPSSRLVPGADPAPSAGRWHGREQVRHGCCESSAGSSARPGSGGASRHDPGPAPAPSAGFRYGREQVRPGCCCTTSSAGRSASSASGGRASRLVPGSGPSAGFRRGLEQARSGRCTTSSAGC</sequence>
<feature type="compositionally biased region" description="Basic and acidic residues" evidence="1">
    <location>
        <begin position="227"/>
        <end position="251"/>
    </location>
</feature>
<dbReference type="Proteomes" id="UP000800092">
    <property type="component" value="Unassembled WGS sequence"/>
</dbReference>
<keyword evidence="3" id="KW-1185">Reference proteome</keyword>
<feature type="region of interest" description="Disordered" evidence="1">
    <location>
        <begin position="39"/>
        <end position="68"/>
    </location>
</feature>
<feature type="region of interest" description="Disordered" evidence="1">
    <location>
        <begin position="512"/>
        <end position="631"/>
    </location>
</feature>
<reference evidence="2" key="1">
    <citation type="journal article" date="2020" name="Stud. Mycol.">
        <title>101 Dothideomycetes genomes: a test case for predicting lifestyles and emergence of pathogens.</title>
        <authorList>
            <person name="Haridas S."/>
            <person name="Albert R."/>
            <person name="Binder M."/>
            <person name="Bloem J."/>
            <person name="Labutti K."/>
            <person name="Salamov A."/>
            <person name="Andreopoulos B."/>
            <person name="Baker S."/>
            <person name="Barry K."/>
            <person name="Bills G."/>
            <person name="Bluhm B."/>
            <person name="Cannon C."/>
            <person name="Castanera R."/>
            <person name="Culley D."/>
            <person name="Daum C."/>
            <person name="Ezra D."/>
            <person name="Gonzalez J."/>
            <person name="Henrissat B."/>
            <person name="Kuo A."/>
            <person name="Liang C."/>
            <person name="Lipzen A."/>
            <person name="Lutzoni F."/>
            <person name="Magnuson J."/>
            <person name="Mondo S."/>
            <person name="Nolan M."/>
            <person name="Ohm R."/>
            <person name="Pangilinan J."/>
            <person name="Park H.-J."/>
            <person name="Ramirez L."/>
            <person name="Alfaro M."/>
            <person name="Sun H."/>
            <person name="Tritt A."/>
            <person name="Yoshinaga Y."/>
            <person name="Zwiers L.-H."/>
            <person name="Turgeon B."/>
            <person name="Goodwin S."/>
            <person name="Spatafora J."/>
            <person name="Crous P."/>
            <person name="Grigoriev I."/>
        </authorList>
    </citation>
    <scope>NUCLEOTIDE SEQUENCE</scope>
    <source>
        <strain evidence="2">Tuck. ex Michener</strain>
    </source>
</reference>
<organism evidence="2 3">
    <name type="scientific">Viridothelium virens</name>
    <name type="common">Speckled blister lichen</name>
    <name type="synonym">Trypethelium virens</name>
    <dbReference type="NCBI Taxonomy" id="1048519"/>
    <lineage>
        <taxon>Eukaryota</taxon>
        <taxon>Fungi</taxon>
        <taxon>Dikarya</taxon>
        <taxon>Ascomycota</taxon>
        <taxon>Pezizomycotina</taxon>
        <taxon>Dothideomycetes</taxon>
        <taxon>Dothideomycetes incertae sedis</taxon>
        <taxon>Trypetheliales</taxon>
        <taxon>Trypetheliaceae</taxon>
        <taxon>Viridothelium</taxon>
    </lineage>
</organism>
<feature type="compositionally biased region" description="Low complexity" evidence="1">
    <location>
        <begin position="480"/>
        <end position="494"/>
    </location>
</feature>
<feature type="compositionally biased region" description="Basic and acidic residues" evidence="1">
    <location>
        <begin position="423"/>
        <end position="432"/>
    </location>
</feature>
<evidence type="ECO:0000313" key="3">
    <source>
        <dbReference type="Proteomes" id="UP000800092"/>
    </source>
</evidence>
<feature type="compositionally biased region" description="Basic and acidic residues" evidence="1">
    <location>
        <begin position="592"/>
        <end position="601"/>
    </location>
</feature>